<protein>
    <submittedName>
        <fullName evidence="1">Uncharacterized protein</fullName>
    </submittedName>
</protein>
<proteinExistence type="predicted"/>
<name>A0ABZ2N9Z6_9BACI</name>
<evidence type="ECO:0000313" key="1">
    <source>
        <dbReference type="EMBL" id="WXB94518.1"/>
    </source>
</evidence>
<dbReference type="Proteomes" id="UP001387364">
    <property type="component" value="Chromosome"/>
</dbReference>
<accession>A0ABZ2N9Z6</accession>
<reference evidence="1 2" key="1">
    <citation type="submission" date="2024-02" db="EMBL/GenBank/DDBJ databases">
        <title>Seven novel Bacillus-like species.</title>
        <authorList>
            <person name="Liu G."/>
        </authorList>
    </citation>
    <scope>NUCLEOTIDE SEQUENCE [LARGE SCALE GENOMIC DNA]</scope>
    <source>
        <strain evidence="1 2">FJAT-52991</strain>
    </source>
</reference>
<sequence>MNKDSYVLHLIEDPMFGGDRGAFIGYWTGGRYRGDDVWFPGVADDKYDKNVKVYTSKKRAENAVEKLKDKFTFVTNAVIEKLDAERMTNDQLVVVDWLSSTKGDFLVNLIELEGSYPSVPDDVLDAYERLTVKEILEAIKESANNLLVEMT</sequence>
<gene>
    <name evidence="1" type="ORF">WDJ61_07785</name>
</gene>
<dbReference type="EMBL" id="CP147404">
    <property type="protein sequence ID" value="WXB94518.1"/>
    <property type="molecule type" value="Genomic_DNA"/>
</dbReference>
<evidence type="ECO:0000313" key="2">
    <source>
        <dbReference type="Proteomes" id="UP001387364"/>
    </source>
</evidence>
<keyword evidence="2" id="KW-1185">Reference proteome</keyword>
<organism evidence="1 2">
    <name type="scientific">Bacillus kandeliae</name>
    <dbReference type="NCBI Taxonomy" id="3129297"/>
    <lineage>
        <taxon>Bacteria</taxon>
        <taxon>Bacillati</taxon>
        <taxon>Bacillota</taxon>
        <taxon>Bacilli</taxon>
        <taxon>Bacillales</taxon>
        <taxon>Bacillaceae</taxon>
        <taxon>Bacillus</taxon>
    </lineage>
</organism>
<dbReference type="RefSeq" id="WP_338754260.1">
    <property type="nucleotide sequence ID" value="NZ_CP147404.1"/>
</dbReference>